<accession>A0AAV4S3E0</accession>
<evidence type="ECO:0000313" key="2">
    <source>
        <dbReference type="Proteomes" id="UP001054837"/>
    </source>
</evidence>
<keyword evidence="2" id="KW-1185">Reference proteome</keyword>
<gene>
    <name evidence="1" type="ORF">CDAR_515671</name>
</gene>
<dbReference type="Proteomes" id="UP001054837">
    <property type="component" value="Unassembled WGS sequence"/>
</dbReference>
<organism evidence="1 2">
    <name type="scientific">Caerostris darwini</name>
    <dbReference type="NCBI Taxonomy" id="1538125"/>
    <lineage>
        <taxon>Eukaryota</taxon>
        <taxon>Metazoa</taxon>
        <taxon>Ecdysozoa</taxon>
        <taxon>Arthropoda</taxon>
        <taxon>Chelicerata</taxon>
        <taxon>Arachnida</taxon>
        <taxon>Araneae</taxon>
        <taxon>Araneomorphae</taxon>
        <taxon>Entelegynae</taxon>
        <taxon>Araneoidea</taxon>
        <taxon>Araneidae</taxon>
        <taxon>Caerostris</taxon>
    </lineage>
</organism>
<dbReference type="AlphaFoldDB" id="A0AAV4S3E0"/>
<reference evidence="1 2" key="1">
    <citation type="submission" date="2021-06" db="EMBL/GenBank/DDBJ databases">
        <title>Caerostris darwini draft genome.</title>
        <authorList>
            <person name="Kono N."/>
            <person name="Arakawa K."/>
        </authorList>
    </citation>
    <scope>NUCLEOTIDE SEQUENCE [LARGE SCALE GENOMIC DNA]</scope>
</reference>
<proteinExistence type="predicted"/>
<dbReference type="EMBL" id="BPLQ01007091">
    <property type="protein sequence ID" value="GIY27839.1"/>
    <property type="molecule type" value="Genomic_DNA"/>
</dbReference>
<name>A0AAV4S3E0_9ARAC</name>
<comment type="caution">
    <text evidence="1">The sequence shown here is derived from an EMBL/GenBank/DDBJ whole genome shotgun (WGS) entry which is preliminary data.</text>
</comment>
<sequence>MAPAGLEPEACGTERQRTRSHNYFPFYNLFGHGEPKFCDLYINKKFQQALSDAHHCPTPPNYSRLDLLRHRHKSQDSGYDKNRESIPMVLRQLLKQKCVKVSFVMKHPSSEKESEQITFENFVAEGRGASGILMEGVISLQECSARLIILKNSARKLLTENVAAL</sequence>
<protein>
    <submittedName>
        <fullName evidence="1">Uncharacterized protein</fullName>
    </submittedName>
</protein>
<evidence type="ECO:0000313" key="1">
    <source>
        <dbReference type="EMBL" id="GIY27839.1"/>
    </source>
</evidence>